<name>A0A1H8IRI5_9BACT</name>
<dbReference type="InterPro" id="IPR037066">
    <property type="entry name" value="Plug_dom_sf"/>
</dbReference>
<dbReference type="SUPFAM" id="SSF56935">
    <property type="entry name" value="Porins"/>
    <property type="match status" value="1"/>
</dbReference>
<reference evidence="4 5" key="1">
    <citation type="submission" date="2016-10" db="EMBL/GenBank/DDBJ databases">
        <authorList>
            <person name="de Groot N.N."/>
        </authorList>
    </citation>
    <scope>NUCLEOTIDE SEQUENCE [LARGE SCALE GENOMIC DNA]</scope>
    <source>
        <strain evidence="4 5">DSM 21039</strain>
    </source>
</reference>
<evidence type="ECO:0000313" key="4">
    <source>
        <dbReference type="EMBL" id="SEN70288.1"/>
    </source>
</evidence>
<evidence type="ECO:0000259" key="3">
    <source>
        <dbReference type="Pfam" id="PF07715"/>
    </source>
</evidence>
<dbReference type="InterPro" id="IPR023996">
    <property type="entry name" value="TonB-dep_OMP_SusC/RagA"/>
</dbReference>
<dbReference type="Pfam" id="PF13715">
    <property type="entry name" value="CarbopepD_reg_2"/>
    <property type="match status" value="1"/>
</dbReference>
<dbReference type="OrthoDB" id="601301at2"/>
<keyword evidence="2" id="KW-0732">Signal</keyword>
<sequence length="1068" mass="117397">MINHLLSGKRLTTGGTVLLILLYLCANTTTTYAQNNNTPVTVAGKPAGITVRGKVFSEDGSEVPGVTVRLKGQSKGTVTDIDGNYSIQVPDGKAVLVFTYTGQAPLEQPVNDRSAVNVTMKRGVTDLSETIIVGYGSQKKIHLTGAVATVNVKEIEDLPLGNLSATLAGKLPGVSVGGGTARPGTPGTITIRNPVIYAKDGGTLQPLYIIDDVIRTPDDFNLLDPTEVESISVLKDAAAAVYGARSSQGAIVVKTKRGKAGKLAINYNSSVGFSQATKLPTMMTGYDLATYLNDMNTTGGKPATDPVIYTPDELAYFKDHNYDWLRQAWKTSLTTRHTFNISGGTEKATFFAGATYFYQNGNLDKIRNDRWTFRASTDVKLATGLKTSLSVSGDLSNTKMFLLKQGGENAENDLKGLIYTPQFNPPYVNGLPVLLSTANNIDAFHFFAIQALDNYSQTRSNSLNVVANLEYQPTFIKGLTAKVQYAKIMDNVFPKQFGTYYNLYSFTGLGEHKHIIGGDVVGPTRMKNGARVFFKPSYGDRYQLDGYLSYNRKFGKHEISVLAVAEQSEYSYDDVQAYTEDPTESAPDISRFAFGAMNVYETANETGNLSYIGRLNYTYADKYLLEFAFRYDASTNFAPAYRWGFFPSVSAGWVISEENFFRQNVNAIDFLKLRASAGHLGGDATKAWGYLQRYTPSQTGGAVFGGNSAKYVGTRPESMPNPAARWDDDLKFNAGIDAKALNNRLSVTIDGFYDHRYNMLTSLTAAVPLTVGSAISAENYNTINAYGYELSLGWNDRIGKNIDFNVGGFLAWSDAKAVKVDVDRGVIGTWEDPNGHSLDMGLKGYVYEGMFRTQADVDNFLAKNPDYTIMGKKPAPGMLYYKDIRGAKDPLTNQYAGPDGKIDENDQTFITNKADNHYSFGINIGAGYKGFRLDMVMAGSFGGVAQIESGARKQATATSSRPAFWTDHWTPENTNATYPDPYYSTTYDLASSFWSKSAFNFRMRTLNLSYTFPRFMTRKMGMEGLKLYISATNPFNFYNPFDYRDNALGSYDVYPNLRTFAFGINVGL</sequence>
<organism evidence="4 5">
    <name type="scientific">Chitinophaga rupis</name>
    <dbReference type="NCBI Taxonomy" id="573321"/>
    <lineage>
        <taxon>Bacteria</taxon>
        <taxon>Pseudomonadati</taxon>
        <taxon>Bacteroidota</taxon>
        <taxon>Chitinophagia</taxon>
        <taxon>Chitinophagales</taxon>
        <taxon>Chitinophagaceae</taxon>
        <taxon>Chitinophaga</taxon>
    </lineage>
</organism>
<evidence type="ECO:0000256" key="1">
    <source>
        <dbReference type="PROSITE-ProRule" id="PRU01360"/>
    </source>
</evidence>
<keyword evidence="1" id="KW-0472">Membrane</keyword>
<keyword evidence="5" id="KW-1185">Reference proteome</keyword>
<feature type="chain" id="PRO_5011783483" evidence="2">
    <location>
        <begin position="34"/>
        <end position="1068"/>
    </location>
</feature>
<accession>A0A1H8IRI5</accession>
<gene>
    <name evidence="4" type="ORF">SAMN04488505_11231</name>
</gene>
<comment type="similarity">
    <text evidence="1">Belongs to the TonB-dependent receptor family.</text>
</comment>
<dbReference type="InterPro" id="IPR039426">
    <property type="entry name" value="TonB-dep_rcpt-like"/>
</dbReference>
<dbReference type="GO" id="GO:0009279">
    <property type="term" value="C:cell outer membrane"/>
    <property type="evidence" value="ECO:0007669"/>
    <property type="project" value="UniProtKB-SubCell"/>
</dbReference>
<dbReference type="InterPro" id="IPR008969">
    <property type="entry name" value="CarboxyPept-like_regulatory"/>
</dbReference>
<comment type="subcellular location">
    <subcellularLocation>
        <location evidence="1">Cell outer membrane</location>
        <topology evidence="1">Multi-pass membrane protein</topology>
    </subcellularLocation>
</comment>
<dbReference type="InterPro" id="IPR012910">
    <property type="entry name" value="Plug_dom"/>
</dbReference>
<dbReference type="SUPFAM" id="SSF49464">
    <property type="entry name" value="Carboxypeptidase regulatory domain-like"/>
    <property type="match status" value="1"/>
</dbReference>
<keyword evidence="1" id="KW-0998">Cell outer membrane</keyword>
<evidence type="ECO:0000313" key="5">
    <source>
        <dbReference type="Proteomes" id="UP000198984"/>
    </source>
</evidence>
<dbReference type="STRING" id="573321.SAMN04488505_11231"/>
<dbReference type="RefSeq" id="WP_089920588.1">
    <property type="nucleotide sequence ID" value="NZ_FOBB01000012.1"/>
</dbReference>
<dbReference type="Gene3D" id="2.60.40.1120">
    <property type="entry name" value="Carboxypeptidase-like, regulatory domain"/>
    <property type="match status" value="1"/>
</dbReference>
<keyword evidence="1" id="KW-0813">Transport</keyword>
<dbReference type="NCBIfam" id="TIGR04056">
    <property type="entry name" value="OMP_RagA_SusC"/>
    <property type="match status" value="1"/>
</dbReference>
<proteinExistence type="inferred from homology"/>
<evidence type="ECO:0000256" key="2">
    <source>
        <dbReference type="SAM" id="SignalP"/>
    </source>
</evidence>
<dbReference type="Gene3D" id="2.170.130.10">
    <property type="entry name" value="TonB-dependent receptor, plug domain"/>
    <property type="match status" value="1"/>
</dbReference>
<keyword evidence="1" id="KW-1134">Transmembrane beta strand</keyword>
<dbReference type="Proteomes" id="UP000198984">
    <property type="component" value="Unassembled WGS sequence"/>
</dbReference>
<dbReference type="PROSITE" id="PS52016">
    <property type="entry name" value="TONB_DEPENDENT_REC_3"/>
    <property type="match status" value="1"/>
</dbReference>
<feature type="domain" description="TonB-dependent receptor plug" evidence="3">
    <location>
        <begin position="141"/>
        <end position="249"/>
    </location>
</feature>
<feature type="signal peptide" evidence="2">
    <location>
        <begin position="1"/>
        <end position="33"/>
    </location>
</feature>
<protein>
    <submittedName>
        <fullName evidence="4">TonB-linked outer membrane protein, SusC/RagA family</fullName>
    </submittedName>
</protein>
<dbReference type="EMBL" id="FOBB01000012">
    <property type="protein sequence ID" value="SEN70288.1"/>
    <property type="molecule type" value="Genomic_DNA"/>
</dbReference>
<dbReference type="Pfam" id="PF07715">
    <property type="entry name" value="Plug"/>
    <property type="match status" value="1"/>
</dbReference>
<dbReference type="AlphaFoldDB" id="A0A1H8IRI5"/>
<keyword evidence="1" id="KW-0812">Transmembrane</keyword>